<keyword evidence="2" id="KW-1185">Reference proteome</keyword>
<protein>
    <submittedName>
        <fullName evidence="1">Uncharacterized protein</fullName>
    </submittedName>
</protein>
<accession>A0A166DTN3</accession>
<dbReference type="Proteomes" id="UP000076798">
    <property type="component" value="Unassembled WGS sequence"/>
</dbReference>
<dbReference type="AlphaFoldDB" id="A0A166DTN3"/>
<evidence type="ECO:0000313" key="2">
    <source>
        <dbReference type="Proteomes" id="UP000076798"/>
    </source>
</evidence>
<sequence>MSDPADLVENTKTSLKILQSLGEAIPGGGIVKCISGIGLALVETAQMVRVNRRDCCAIAEEAARQILLINEHLTEDQDISDDHKARLECYWLWKMQ</sequence>
<dbReference type="EMBL" id="KV428055">
    <property type="protein sequence ID" value="KZT38879.1"/>
    <property type="molecule type" value="Genomic_DNA"/>
</dbReference>
<reference evidence="1 2" key="1">
    <citation type="journal article" date="2016" name="Mol. Biol. Evol.">
        <title>Comparative Genomics of Early-Diverging Mushroom-Forming Fungi Provides Insights into the Origins of Lignocellulose Decay Capabilities.</title>
        <authorList>
            <person name="Nagy L.G."/>
            <person name="Riley R."/>
            <person name="Tritt A."/>
            <person name="Adam C."/>
            <person name="Daum C."/>
            <person name="Floudas D."/>
            <person name="Sun H."/>
            <person name="Yadav J.S."/>
            <person name="Pangilinan J."/>
            <person name="Larsson K.H."/>
            <person name="Matsuura K."/>
            <person name="Barry K."/>
            <person name="Labutti K."/>
            <person name="Kuo R."/>
            <person name="Ohm R.A."/>
            <person name="Bhattacharya S.S."/>
            <person name="Shirouzu T."/>
            <person name="Yoshinaga Y."/>
            <person name="Martin F.M."/>
            <person name="Grigoriev I.V."/>
            <person name="Hibbett D.S."/>
        </authorList>
    </citation>
    <scope>NUCLEOTIDE SEQUENCE [LARGE SCALE GENOMIC DNA]</scope>
    <source>
        <strain evidence="1 2">HHB10207 ss-3</strain>
    </source>
</reference>
<name>A0A166DTN3_9AGAM</name>
<organism evidence="1 2">
    <name type="scientific">Sistotremastrum suecicum HHB10207 ss-3</name>
    <dbReference type="NCBI Taxonomy" id="1314776"/>
    <lineage>
        <taxon>Eukaryota</taxon>
        <taxon>Fungi</taxon>
        <taxon>Dikarya</taxon>
        <taxon>Basidiomycota</taxon>
        <taxon>Agaricomycotina</taxon>
        <taxon>Agaricomycetes</taxon>
        <taxon>Sistotremastrales</taxon>
        <taxon>Sistotremastraceae</taxon>
        <taxon>Sistotremastrum</taxon>
    </lineage>
</organism>
<proteinExistence type="predicted"/>
<evidence type="ECO:0000313" key="1">
    <source>
        <dbReference type="EMBL" id="KZT38879.1"/>
    </source>
</evidence>
<gene>
    <name evidence="1" type="ORF">SISSUDRAFT_705757</name>
</gene>